<organism evidence="1 2">
    <name type="scientific">Acidithiobacillus marinus</name>
    <dbReference type="NCBI Taxonomy" id="187490"/>
    <lineage>
        <taxon>Bacteria</taxon>
        <taxon>Pseudomonadati</taxon>
        <taxon>Pseudomonadota</taxon>
        <taxon>Acidithiobacillia</taxon>
        <taxon>Acidithiobacillales</taxon>
        <taxon>Acidithiobacillaceae</taxon>
        <taxon>Acidithiobacillus</taxon>
    </lineage>
</organism>
<name>A0A2I1DP73_9PROT</name>
<dbReference type="AlphaFoldDB" id="A0A2I1DP73"/>
<evidence type="ECO:0000313" key="1">
    <source>
        <dbReference type="EMBL" id="PKY11694.1"/>
    </source>
</evidence>
<keyword evidence="2" id="KW-1185">Reference proteome</keyword>
<dbReference type="EMBL" id="MXAV01000008">
    <property type="protein sequence ID" value="PKY11694.1"/>
    <property type="molecule type" value="Genomic_DNA"/>
</dbReference>
<gene>
    <name evidence="1" type="ORF">B1757_03490</name>
</gene>
<evidence type="ECO:0000313" key="2">
    <source>
        <dbReference type="Proteomes" id="UP000234329"/>
    </source>
</evidence>
<protein>
    <submittedName>
        <fullName evidence="1">Uncharacterized protein</fullName>
    </submittedName>
</protein>
<dbReference type="InParanoid" id="A0A2I1DP73"/>
<accession>A0A2I1DP73</accession>
<comment type="caution">
    <text evidence="1">The sequence shown here is derived from an EMBL/GenBank/DDBJ whole genome shotgun (WGS) entry which is preliminary data.</text>
</comment>
<sequence>MLSDTRKKWVLPSFPVKVLREVKRVSDRPAYRVEGWETGAKRPSGMSLKLLTIVQKHGLKIPS</sequence>
<dbReference type="Proteomes" id="UP000234329">
    <property type="component" value="Unassembled WGS sequence"/>
</dbReference>
<reference evidence="1 2" key="1">
    <citation type="submission" date="2017-03" db="EMBL/GenBank/DDBJ databases">
        <title>Draft genime sequence of the acidophilic sulfur-oxidizing bacterium Acidithiobacillus sp. SH, isolated from seawater.</title>
        <authorList>
            <person name="Sharmin S."/>
            <person name="Tokuhisa M."/>
            <person name="Kanao T."/>
            <person name="Kamimura K."/>
        </authorList>
    </citation>
    <scope>NUCLEOTIDE SEQUENCE [LARGE SCALE GENOMIC DNA]</scope>
    <source>
        <strain evidence="1 2">SH</strain>
    </source>
</reference>
<proteinExistence type="predicted"/>